<evidence type="ECO:0000313" key="3">
    <source>
        <dbReference type="Proteomes" id="UP000004699"/>
    </source>
</evidence>
<dbReference type="Proteomes" id="UP000004699">
    <property type="component" value="Unassembled WGS sequence"/>
</dbReference>
<dbReference type="InterPro" id="IPR041916">
    <property type="entry name" value="Anti_sigma_zinc_sf"/>
</dbReference>
<dbReference type="InterPro" id="IPR012807">
    <property type="entry name" value="Anti-sigma_ChrR"/>
</dbReference>
<dbReference type="AlphaFoldDB" id="B8KUR1"/>
<dbReference type="HOGENOM" id="CLU_090912_0_0_6"/>
<gene>
    <name evidence="2" type="ORF">NOR51B_27</name>
</gene>
<dbReference type="NCBIfam" id="TIGR02451">
    <property type="entry name" value="anti_sig_ChrR"/>
    <property type="match status" value="1"/>
</dbReference>
<dbReference type="SUPFAM" id="SSF51182">
    <property type="entry name" value="RmlC-like cupins"/>
    <property type="match status" value="1"/>
</dbReference>
<proteinExistence type="predicted"/>
<dbReference type="Gene3D" id="2.60.120.10">
    <property type="entry name" value="Jelly Rolls"/>
    <property type="match status" value="1"/>
</dbReference>
<dbReference type="InterPro" id="IPR025979">
    <property type="entry name" value="ChrR-like_cupin_dom"/>
</dbReference>
<feature type="domain" description="ChrR-like cupin" evidence="1">
    <location>
        <begin position="103"/>
        <end position="194"/>
    </location>
</feature>
<evidence type="ECO:0000313" key="2">
    <source>
        <dbReference type="EMBL" id="EED34090.1"/>
    </source>
</evidence>
<dbReference type="InterPro" id="IPR014710">
    <property type="entry name" value="RmlC-like_jellyroll"/>
</dbReference>
<sequence>MVNHHPTADFLTDYATGAMPPAQAACISGHVNYCEQCRRSIEQLQDIGGALLERLPPAAVSESVLDNVLARLDEPAPLSFDTSKRGLTDTAIPGLLQRLINGDFSELVWRKITGSLSVSYLKTGDEHHEFALYRIAAGGQIPEHDHEGSEMTLVLQGGFSDESGHYGPGDFVYRKPSETHAPTAIQSEECICLAVMDAPLRFTRWQHRWLNPFLQLRAG</sequence>
<organism evidence="2 3">
    <name type="scientific">Luminiphilus syltensis NOR5-1B</name>
    <dbReference type="NCBI Taxonomy" id="565045"/>
    <lineage>
        <taxon>Bacteria</taxon>
        <taxon>Pseudomonadati</taxon>
        <taxon>Pseudomonadota</taxon>
        <taxon>Gammaproteobacteria</taxon>
        <taxon>Cellvibrionales</taxon>
        <taxon>Halieaceae</taxon>
        <taxon>Luminiphilus</taxon>
    </lineage>
</organism>
<keyword evidence="3" id="KW-1185">Reference proteome</keyword>
<dbReference type="eggNOG" id="COG3806">
    <property type="taxonomic scope" value="Bacteria"/>
</dbReference>
<dbReference type="EMBL" id="DS999411">
    <property type="protein sequence ID" value="EED34090.1"/>
    <property type="molecule type" value="Genomic_DNA"/>
</dbReference>
<dbReference type="InterPro" id="IPR011051">
    <property type="entry name" value="RmlC_Cupin_sf"/>
</dbReference>
<name>B8KUR1_9GAMM</name>
<dbReference type="CDD" id="cd20301">
    <property type="entry name" value="cupin_ChrR"/>
    <property type="match status" value="1"/>
</dbReference>
<accession>B8KUR1</accession>
<dbReference type="STRING" id="565045.NOR51B_27"/>
<dbReference type="OrthoDB" id="2988517at2"/>
<dbReference type="Pfam" id="PF12973">
    <property type="entry name" value="Cupin_7"/>
    <property type="match status" value="1"/>
</dbReference>
<dbReference type="Gene3D" id="1.10.10.1320">
    <property type="entry name" value="Anti-sigma factor, zinc-finger domain"/>
    <property type="match status" value="1"/>
</dbReference>
<protein>
    <submittedName>
        <fullName evidence="2">Anti-sigm factor, ChrR</fullName>
    </submittedName>
</protein>
<evidence type="ECO:0000259" key="1">
    <source>
        <dbReference type="Pfam" id="PF12973"/>
    </source>
</evidence>
<dbReference type="RefSeq" id="WP_009018838.1">
    <property type="nucleotide sequence ID" value="NZ_DS999411.1"/>
</dbReference>
<reference evidence="3" key="1">
    <citation type="journal article" date="2013" name="BMC Microbiol.">
        <title>Taxonomy and evolution of bacteriochlorophyll a-containing members of the OM60/NOR5 clade of marine gammaproteobacteria: description of Luminiphilus syltensis gen. nov., sp. nov., reclassification of Haliea rubra as Pseudohaliea rubra gen. nov., comb. nov., and emendation of Chromatocurvus halotolerans.</title>
        <authorList>
            <person name="Spring S."/>
            <person name="Riedel T."/>
            <person name="Sproer C."/>
            <person name="Yan S."/>
            <person name="Harder J."/>
            <person name="Fuchs B.M."/>
        </authorList>
    </citation>
    <scope>NUCLEOTIDE SEQUENCE [LARGE SCALE GENOMIC DNA]</scope>
    <source>
        <strain evidence="3">NOR51-B</strain>
    </source>
</reference>